<name>A0A5C5XLC1_9PLAN</name>
<dbReference type="Proteomes" id="UP000316095">
    <property type="component" value="Unassembled WGS sequence"/>
</dbReference>
<feature type="transmembrane region" description="Helical" evidence="1">
    <location>
        <begin position="12"/>
        <end position="29"/>
    </location>
</feature>
<feature type="transmembrane region" description="Helical" evidence="1">
    <location>
        <begin position="201"/>
        <end position="223"/>
    </location>
</feature>
<evidence type="ECO:0000313" key="3">
    <source>
        <dbReference type="Proteomes" id="UP000316095"/>
    </source>
</evidence>
<reference evidence="2 3" key="1">
    <citation type="submission" date="2019-02" db="EMBL/GenBank/DDBJ databases">
        <title>Deep-cultivation of Planctomycetes and their phenomic and genomic characterization uncovers novel biology.</title>
        <authorList>
            <person name="Wiegand S."/>
            <person name="Jogler M."/>
            <person name="Boedeker C."/>
            <person name="Pinto D."/>
            <person name="Vollmers J."/>
            <person name="Rivas-Marin E."/>
            <person name="Kohn T."/>
            <person name="Peeters S.H."/>
            <person name="Heuer A."/>
            <person name="Rast P."/>
            <person name="Oberbeckmann S."/>
            <person name="Bunk B."/>
            <person name="Jeske O."/>
            <person name="Meyerdierks A."/>
            <person name="Storesund J.E."/>
            <person name="Kallscheuer N."/>
            <person name="Luecker S."/>
            <person name="Lage O.M."/>
            <person name="Pohl T."/>
            <person name="Merkel B.J."/>
            <person name="Hornburger P."/>
            <person name="Mueller R.-W."/>
            <person name="Bruemmer F."/>
            <person name="Labrenz M."/>
            <person name="Spormann A.M."/>
            <person name="Op Den Camp H."/>
            <person name="Overmann J."/>
            <person name="Amann R."/>
            <person name="Jetten M.S.M."/>
            <person name="Mascher T."/>
            <person name="Medema M.H."/>
            <person name="Devos D.P."/>
            <person name="Kaster A.-K."/>
            <person name="Ovreas L."/>
            <person name="Rohde M."/>
            <person name="Galperin M.Y."/>
            <person name="Jogler C."/>
        </authorList>
    </citation>
    <scope>NUCLEOTIDE SEQUENCE [LARGE SCALE GENOMIC DNA]</scope>
    <source>
        <strain evidence="2 3">Pan54</strain>
    </source>
</reference>
<evidence type="ECO:0000313" key="2">
    <source>
        <dbReference type="EMBL" id="TWT63977.1"/>
    </source>
</evidence>
<evidence type="ECO:0000256" key="1">
    <source>
        <dbReference type="SAM" id="Phobius"/>
    </source>
</evidence>
<feature type="transmembrane region" description="Helical" evidence="1">
    <location>
        <begin position="50"/>
        <end position="71"/>
    </location>
</feature>
<keyword evidence="1" id="KW-0812">Transmembrane</keyword>
<comment type="caution">
    <text evidence="2">The sequence shown here is derived from an EMBL/GenBank/DDBJ whole genome shotgun (WGS) entry which is preliminary data.</text>
</comment>
<protein>
    <submittedName>
        <fullName evidence="2">Uncharacterized protein</fullName>
    </submittedName>
</protein>
<keyword evidence="1" id="KW-0472">Membrane</keyword>
<dbReference type="OrthoDB" id="9974178at2"/>
<sequence length="247" mass="28324">MDESLAKISTSIGIGAFFLLGLCLIIELIRPSFILRYLKSDHIPKGISTSFVLAIAFVFGLLIENLSSYVADRIDYLTPLPNEKSLRAQVLLREGLKDRYTNSDYMMDFLFKTNVPQEQIDILKNGAGDTPLKDLSVNDIYYTAKNIVYREDNYFIELTYFQSRVNFARSFTLACVLLTTFSLFAILFCFNSPNKIPAKILVKRILFCVLLFFCLYVIGRYAYTSEEIEFNQRVFGYFLSLIHSANS</sequence>
<gene>
    <name evidence="2" type="ORF">Pan54_47370</name>
</gene>
<dbReference type="RefSeq" id="WP_146505739.1">
    <property type="nucleotide sequence ID" value="NZ_SJPG01000001.1"/>
</dbReference>
<accession>A0A5C5XLC1</accession>
<keyword evidence="1" id="KW-1133">Transmembrane helix</keyword>
<feature type="transmembrane region" description="Helical" evidence="1">
    <location>
        <begin position="167"/>
        <end position="189"/>
    </location>
</feature>
<organism evidence="2 3">
    <name type="scientific">Rubinisphaera italica</name>
    <dbReference type="NCBI Taxonomy" id="2527969"/>
    <lineage>
        <taxon>Bacteria</taxon>
        <taxon>Pseudomonadati</taxon>
        <taxon>Planctomycetota</taxon>
        <taxon>Planctomycetia</taxon>
        <taxon>Planctomycetales</taxon>
        <taxon>Planctomycetaceae</taxon>
        <taxon>Rubinisphaera</taxon>
    </lineage>
</organism>
<dbReference type="AlphaFoldDB" id="A0A5C5XLC1"/>
<dbReference type="EMBL" id="SJPG01000001">
    <property type="protein sequence ID" value="TWT63977.1"/>
    <property type="molecule type" value="Genomic_DNA"/>
</dbReference>
<proteinExistence type="predicted"/>
<keyword evidence="3" id="KW-1185">Reference proteome</keyword>